<evidence type="ECO:0000313" key="13">
    <source>
        <dbReference type="RefSeq" id="XP_014937421.1"/>
    </source>
</evidence>
<gene>
    <name evidence="13" type="primary">UBE2U</name>
</gene>
<reference evidence="12" key="1">
    <citation type="submission" date="2025-05" db="UniProtKB">
        <authorList>
            <consortium name="RefSeq"/>
        </authorList>
    </citation>
    <scope>NUCLEOTIDE SEQUENCE [LARGE SCALE GENOMIC DNA]</scope>
</reference>
<protein>
    <recommendedName>
        <fullName evidence="7">Ubiquitin-conjugating enzyme E2 U</fullName>
    </recommendedName>
    <alternativeName>
        <fullName evidence="8">E2 ubiquitin-conjugating enzyme U</fullName>
    </alternativeName>
    <alternativeName>
        <fullName evidence="10">Ubiquitin carrier protein U</fullName>
    </alternativeName>
    <alternativeName>
        <fullName evidence="9">Ubiquitin-protein ligase U</fullName>
    </alternativeName>
</protein>
<reference evidence="13" key="2">
    <citation type="submission" date="2025-08" db="UniProtKB">
        <authorList>
            <consortium name="RefSeq"/>
        </authorList>
    </citation>
    <scope>IDENTIFICATION</scope>
    <source>
        <tissue evidence="13">Blood</tissue>
    </source>
</reference>
<keyword evidence="4" id="KW-0067">ATP-binding</keyword>
<dbReference type="PANTHER" id="PTHR24067">
    <property type="entry name" value="UBIQUITIN-CONJUGATING ENZYME E2"/>
    <property type="match status" value="1"/>
</dbReference>
<dbReference type="CDD" id="cd23806">
    <property type="entry name" value="UBCc_UBE2U"/>
    <property type="match status" value="1"/>
</dbReference>
<dbReference type="InterPro" id="IPR016135">
    <property type="entry name" value="UBQ-conjugating_enzyme/RWD"/>
</dbReference>
<name>A0A6J0A5S5_ACIJB</name>
<dbReference type="Gene3D" id="3.10.110.10">
    <property type="entry name" value="Ubiquitin Conjugating Enzyme"/>
    <property type="match status" value="1"/>
</dbReference>
<keyword evidence="1" id="KW-0808">Transferase</keyword>
<evidence type="ECO:0000256" key="1">
    <source>
        <dbReference type="ARBA" id="ARBA00022679"/>
    </source>
</evidence>
<evidence type="ECO:0000313" key="12">
    <source>
        <dbReference type="Proteomes" id="UP001652583"/>
    </source>
</evidence>
<dbReference type="CTD" id="148581"/>
<dbReference type="RefSeq" id="XP_014937421.1">
    <property type="nucleotide sequence ID" value="XM_015081935.3"/>
</dbReference>
<dbReference type="SUPFAM" id="SSF54495">
    <property type="entry name" value="UBC-like"/>
    <property type="match status" value="1"/>
</dbReference>
<dbReference type="KEGG" id="aju:106983744"/>
<keyword evidence="2" id="KW-0547">Nucleotide-binding</keyword>
<dbReference type="OrthoDB" id="9978460at2759"/>
<evidence type="ECO:0000256" key="10">
    <source>
        <dbReference type="ARBA" id="ARBA00082135"/>
    </source>
</evidence>
<dbReference type="PROSITE" id="PS50127">
    <property type="entry name" value="UBC_2"/>
    <property type="match status" value="1"/>
</dbReference>
<evidence type="ECO:0000256" key="5">
    <source>
        <dbReference type="ARBA" id="ARBA00022843"/>
    </source>
</evidence>
<evidence type="ECO:0000256" key="3">
    <source>
        <dbReference type="ARBA" id="ARBA00022786"/>
    </source>
</evidence>
<dbReference type="InterPro" id="IPR000608">
    <property type="entry name" value="UBC"/>
</dbReference>
<evidence type="ECO:0000259" key="11">
    <source>
        <dbReference type="PROSITE" id="PS50127"/>
    </source>
</evidence>
<keyword evidence="3" id="KW-0833">Ubl conjugation pathway</keyword>
<accession>A0A6J0A5S5</accession>
<keyword evidence="12" id="KW-1185">Reference proteome</keyword>
<dbReference type="GO" id="GO:0005524">
    <property type="term" value="F:ATP binding"/>
    <property type="evidence" value="ECO:0007669"/>
    <property type="project" value="UniProtKB-KW"/>
</dbReference>
<sequence length="321" mass="37496">MHRRAYFLLERDFQELKENNFKGITAFPVSEDLMEWGASIQGLQNTVWQGLFFQLTINFTSEYNLVPPVVKFLTIPFHPNVDQNSGRACIDFLDNPAKWNTSYTLSSILFTLQVMLSNPVLENPVNLEAAQMLIKDESLYKQIVLRFFNQPSQLRDDRPESLKDPDKFIRSTKAVSFNDYYKTWSGIATSKATEYYRSPLPEDPHFIGEYHKWKKLELKHPREWNLKYAAAMARLARESRRPHKANYPTESVHLCPTPIQNFPDAQPEIDIIMKTDRTKERWKSVILPDDVNTNESWEEEVEDLVTWTNTLDINVLDDSSI</sequence>
<dbReference type="FunFam" id="3.10.110.10:FF:000067">
    <property type="entry name" value="ubiquitin-conjugating enzyme E2 U isoform X1"/>
    <property type="match status" value="1"/>
</dbReference>
<evidence type="ECO:0000256" key="9">
    <source>
        <dbReference type="ARBA" id="ARBA00077510"/>
    </source>
</evidence>
<evidence type="ECO:0000256" key="8">
    <source>
        <dbReference type="ARBA" id="ARBA00076315"/>
    </source>
</evidence>
<dbReference type="Proteomes" id="UP001652583">
    <property type="component" value="Chromosome C1"/>
</dbReference>
<dbReference type="GO" id="GO:0016740">
    <property type="term" value="F:transferase activity"/>
    <property type="evidence" value="ECO:0007669"/>
    <property type="project" value="UniProtKB-KW"/>
</dbReference>
<feature type="domain" description="UBC core" evidence="11">
    <location>
        <begin position="4"/>
        <end position="153"/>
    </location>
</feature>
<evidence type="ECO:0000256" key="6">
    <source>
        <dbReference type="ARBA" id="ARBA00053619"/>
    </source>
</evidence>
<dbReference type="Pfam" id="PF00179">
    <property type="entry name" value="UQ_con"/>
    <property type="match status" value="1"/>
</dbReference>
<comment type="function">
    <text evidence="6">Catalyzes the covalent attachment of ubiquitin to other proteins.</text>
</comment>
<keyword evidence="5" id="KW-0832">Ubl conjugation</keyword>
<proteinExistence type="predicted"/>
<evidence type="ECO:0000256" key="2">
    <source>
        <dbReference type="ARBA" id="ARBA00022741"/>
    </source>
</evidence>
<dbReference type="InterPro" id="IPR050113">
    <property type="entry name" value="Ub_conjugating_enzyme"/>
</dbReference>
<organism evidence="12 13">
    <name type="scientific">Acinonyx jubatus</name>
    <name type="common">Cheetah</name>
    <dbReference type="NCBI Taxonomy" id="32536"/>
    <lineage>
        <taxon>Eukaryota</taxon>
        <taxon>Metazoa</taxon>
        <taxon>Chordata</taxon>
        <taxon>Craniata</taxon>
        <taxon>Vertebrata</taxon>
        <taxon>Euteleostomi</taxon>
        <taxon>Mammalia</taxon>
        <taxon>Eutheria</taxon>
        <taxon>Laurasiatheria</taxon>
        <taxon>Carnivora</taxon>
        <taxon>Feliformia</taxon>
        <taxon>Felidae</taxon>
        <taxon>Felinae</taxon>
        <taxon>Acinonyx</taxon>
    </lineage>
</organism>
<evidence type="ECO:0000256" key="7">
    <source>
        <dbReference type="ARBA" id="ARBA00072443"/>
    </source>
</evidence>
<evidence type="ECO:0000256" key="4">
    <source>
        <dbReference type="ARBA" id="ARBA00022840"/>
    </source>
</evidence>
<dbReference type="GeneID" id="106983744"/>
<dbReference type="AlphaFoldDB" id="A0A6J0A5S5"/>
<dbReference type="SMART" id="SM00212">
    <property type="entry name" value="UBCc"/>
    <property type="match status" value="1"/>
</dbReference>